<evidence type="ECO:0000313" key="2">
    <source>
        <dbReference type="Proteomes" id="UP001151760"/>
    </source>
</evidence>
<protein>
    <recommendedName>
        <fullName evidence="3">Synaptobrevin, longin-like domain protein</fullName>
    </recommendedName>
</protein>
<name>A0ABQ5AGU6_9ASTR</name>
<organism evidence="1 2">
    <name type="scientific">Tanacetum coccineum</name>
    <dbReference type="NCBI Taxonomy" id="301880"/>
    <lineage>
        <taxon>Eukaryota</taxon>
        <taxon>Viridiplantae</taxon>
        <taxon>Streptophyta</taxon>
        <taxon>Embryophyta</taxon>
        <taxon>Tracheophyta</taxon>
        <taxon>Spermatophyta</taxon>
        <taxon>Magnoliopsida</taxon>
        <taxon>eudicotyledons</taxon>
        <taxon>Gunneridae</taxon>
        <taxon>Pentapetalae</taxon>
        <taxon>asterids</taxon>
        <taxon>campanulids</taxon>
        <taxon>Asterales</taxon>
        <taxon>Asteraceae</taxon>
        <taxon>Asteroideae</taxon>
        <taxon>Anthemideae</taxon>
        <taxon>Anthemidinae</taxon>
        <taxon>Tanacetum</taxon>
    </lineage>
</organism>
<evidence type="ECO:0008006" key="3">
    <source>
        <dbReference type="Google" id="ProtNLM"/>
    </source>
</evidence>
<evidence type="ECO:0000313" key="1">
    <source>
        <dbReference type="EMBL" id="GJT00962.1"/>
    </source>
</evidence>
<gene>
    <name evidence="1" type="ORF">Tco_0822131</name>
</gene>
<comment type="caution">
    <text evidence="1">The sequence shown here is derived from an EMBL/GenBank/DDBJ whole genome shotgun (WGS) entry which is preliminary data.</text>
</comment>
<proteinExistence type="predicted"/>
<keyword evidence="2" id="KW-1185">Reference proteome</keyword>
<sequence>MVAYLQKSEGSEGFHQIIDFLNASHIQYALTKNPTIYVSFIKQFWRTATASTDANGQVELTASIDEHAKTITEAYLRRHLKLEDNDGVTSLPNSEIFEQLALIGYETDFDKLTFQKGNFSPQWRFLIHTILQCLSPKKTTWEQFSSNIATAIICLATNRTYNFSKMIFDAMKVEGLESDLKKTKQTYSTALTKLILRVKKLEKTIKTTKAKRRARIVVSKDEDALEDSFKQGRKISNIDEDPNISLVQNEEMTWFQDADTEVQKDADIHIRTSDDTEHVLEEAEPTELVEYQGSVEKGEKEVTTPINYQTYIRRRRDVSTGSGGVSTASRQDSIANVKAKDKGKAIMIELEHEKKTKKQLELERLGHKEAVRLQEQIDEEERQRIARDAEIARQLHEEINKAGQERVVAEDGQDYVIDWSDPSVIRYHALKIRPRSVAEVRKNMCIYLKNQGGYEMKDFKGMSYDDIRPIFEKVWDQINSFVPIDSELEVQRKLKRAGQDVEAEPAKRQRTREVLESVQEQTDKEPKIEELSQEQLHQLIITVLEEGIHVEALQTKYPIIEWEIYSEDTMKFWKIIRLGDHTEVYQTFADILKNFNKEDLLKLWSLVQERFNSSGLTDDKEKELCVELKMLFEPNEETLLELQRYMHDPLKW</sequence>
<dbReference type="Proteomes" id="UP001151760">
    <property type="component" value="Unassembled WGS sequence"/>
</dbReference>
<accession>A0ABQ5AGU6</accession>
<reference evidence="1" key="2">
    <citation type="submission" date="2022-01" db="EMBL/GenBank/DDBJ databases">
        <authorList>
            <person name="Yamashiro T."/>
            <person name="Shiraishi A."/>
            <person name="Satake H."/>
            <person name="Nakayama K."/>
        </authorList>
    </citation>
    <scope>NUCLEOTIDE SEQUENCE</scope>
</reference>
<reference evidence="1" key="1">
    <citation type="journal article" date="2022" name="Int. J. Mol. Sci.">
        <title>Draft Genome of Tanacetum Coccineum: Genomic Comparison of Closely Related Tanacetum-Family Plants.</title>
        <authorList>
            <person name="Yamashiro T."/>
            <person name="Shiraishi A."/>
            <person name="Nakayama K."/>
            <person name="Satake H."/>
        </authorList>
    </citation>
    <scope>NUCLEOTIDE SEQUENCE</scope>
</reference>
<dbReference type="EMBL" id="BQNB010012235">
    <property type="protein sequence ID" value="GJT00962.1"/>
    <property type="molecule type" value="Genomic_DNA"/>
</dbReference>